<keyword evidence="2" id="KW-0472">Membrane</keyword>
<dbReference type="InterPro" id="IPR026906">
    <property type="entry name" value="LRR_5"/>
</dbReference>
<sequence length="624" mass="67619">MYSGDKRGTERGDATHGRYSSRFLRLAVALFVLVALSGSMIALGLGQMNSSAEDTGSAPAGASSPTSSADSSASPTPFPAPSGQPSASPGTSLSDHAKGIAQSSTAPGSLTAPSAQLGQDSFPAKPKMAPRGEAVPFGATIDSNPNCTVTNTVNGNDHTDYWTWTYNTRDNTAAIKAIANKPALYFNNACIKLPSKVVYNGTEYKVVTVDYGAMSYARDAELPSPNSIEQIDIPDTVTLVYAFAFLYTPIRHVHLSQNLETISYKAFGGSNMQDIDFSQSPNLKIIEESAFSVNQFKHLDLRPLEGHIQTLGAGAFRWNQITDLQLPATPLPITTPQTVNDLPDKDHNVNWKSAVAWQQPEEHLTPQESNPQPANPQITINQLFKRIEFGSSNLTNIPFTFHVHTADSDLPTSGVFRVSDMCEFTGDRASGTSSNCSTGHASDPIVFDTSSKTFTLKPSVKSFIFRWDYADANSNLLYHGQYIVRVQYKATMYCPTATNPSELCTWDDPSIVNPQVVQSGKQVVEPAKDPKKACNTDGYCYSFSRWTTDFAGTTDYSFSQPVSGPVKLYAQWEILMALPPAGEVPKVYWSSLALMTLAFSGGIGLCGRKAYSVLRAAPTRRPRA</sequence>
<keyword evidence="4" id="KW-1185">Reference proteome</keyword>
<dbReference type="Gene3D" id="3.80.10.10">
    <property type="entry name" value="Ribonuclease Inhibitor"/>
    <property type="match status" value="1"/>
</dbReference>
<accession>A0ABM8BE89</accession>
<feature type="compositionally biased region" description="Low complexity" evidence="1">
    <location>
        <begin position="55"/>
        <end position="75"/>
    </location>
</feature>
<gene>
    <name evidence="3" type="ORF">KIMH_13480</name>
</gene>
<reference evidence="3 4" key="1">
    <citation type="journal article" date="2023" name="Microbiol. Spectr.">
        <title>Symbiosis of Carpenter Bees with Uncharacterized Lactic Acid Bacteria Showing NAD Auxotrophy.</title>
        <authorList>
            <person name="Kawasaki S."/>
            <person name="Ozawa K."/>
            <person name="Mori T."/>
            <person name="Yamamoto A."/>
            <person name="Ito M."/>
            <person name="Ohkuma M."/>
            <person name="Sakamoto M."/>
            <person name="Matsutani M."/>
        </authorList>
    </citation>
    <scope>NUCLEOTIDE SEQUENCE [LARGE SCALE GENOMIC DNA]</scope>
    <source>
        <strain evidence="3 4">KimH</strain>
    </source>
</reference>
<dbReference type="Gene3D" id="2.60.40.4270">
    <property type="entry name" value="Listeria-Bacteroides repeat domain"/>
    <property type="match status" value="1"/>
</dbReference>
<organism evidence="3 4">
    <name type="scientific">Bombiscardovia apis</name>
    <dbReference type="NCBI Taxonomy" id="2932182"/>
    <lineage>
        <taxon>Bacteria</taxon>
        <taxon>Bacillati</taxon>
        <taxon>Actinomycetota</taxon>
        <taxon>Actinomycetes</taxon>
        <taxon>Bifidobacteriales</taxon>
        <taxon>Bifidobacteriaceae</taxon>
        <taxon>Bombiscardovia</taxon>
    </lineage>
</organism>
<evidence type="ECO:0000256" key="1">
    <source>
        <dbReference type="SAM" id="MobiDB-lite"/>
    </source>
</evidence>
<evidence type="ECO:0000313" key="3">
    <source>
        <dbReference type="EMBL" id="BDR55237.1"/>
    </source>
</evidence>
<keyword evidence="2" id="KW-1133">Transmembrane helix</keyword>
<dbReference type="InterPro" id="IPR032675">
    <property type="entry name" value="LRR_dom_sf"/>
</dbReference>
<dbReference type="RefSeq" id="WP_317642737.1">
    <property type="nucleotide sequence ID" value="NZ_AP026800.1"/>
</dbReference>
<proteinExistence type="predicted"/>
<dbReference type="Pfam" id="PF13306">
    <property type="entry name" value="LRR_5"/>
    <property type="match status" value="1"/>
</dbReference>
<protein>
    <submittedName>
        <fullName evidence="3">Uncharacterized protein</fullName>
    </submittedName>
</protein>
<dbReference type="InterPro" id="IPR042229">
    <property type="entry name" value="Listeria/Bacterioides_rpt_sf"/>
</dbReference>
<feature type="transmembrane region" description="Helical" evidence="2">
    <location>
        <begin position="23"/>
        <end position="45"/>
    </location>
</feature>
<dbReference type="Proteomes" id="UP001321748">
    <property type="component" value="Chromosome"/>
</dbReference>
<dbReference type="EMBL" id="AP026800">
    <property type="protein sequence ID" value="BDR55237.1"/>
    <property type="molecule type" value="Genomic_DNA"/>
</dbReference>
<name>A0ABM8BE89_9BIFI</name>
<evidence type="ECO:0000313" key="4">
    <source>
        <dbReference type="Proteomes" id="UP001321748"/>
    </source>
</evidence>
<feature type="region of interest" description="Disordered" evidence="1">
    <location>
        <begin position="50"/>
        <end position="132"/>
    </location>
</feature>
<feature type="compositionally biased region" description="Polar residues" evidence="1">
    <location>
        <begin position="101"/>
        <end position="119"/>
    </location>
</feature>
<evidence type="ECO:0000256" key="2">
    <source>
        <dbReference type="SAM" id="Phobius"/>
    </source>
</evidence>
<keyword evidence="2" id="KW-0812">Transmembrane</keyword>
<feature type="compositionally biased region" description="Low complexity" evidence="1">
    <location>
        <begin position="83"/>
        <end position="92"/>
    </location>
</feature>